<gene>
    <name evidence="2" type="ORF">UFOVP181_280</name>
    <name evidence="1" type="ORF">UFOVP57_359</name>
</gene>
<evidence type="ECO:0000313" key="2">
    <source>
        <dbReference type="EMBL" id="CAB5208997.1"/>
    </source>
</evidence>
<name>A0A6J7WHD2_9CAUD</name>
<organism evidence="2">
    <name type="scientific">uncultured Caudovirales phage</name>
    <dbReference type="NCBI Taxonomy" id="2100421"/>
    <lineage>
        <taxon>Viruses</taxon>
        <taxon>Duplodnaviria</taxon>
        <taxon>Heunggongvirae</taxon>
        <taxon>Uroviricota</taxon>
        <taxon>Caudoviricetes</taxon>
        <taxon>Peduoviridae</taxon>
        <taxon>Maltschvirus</taxon>
        <taxon>Maltschvirus maltsch</taxon>
    </lineage>
</organism>
<accession>A0A6J7WHD2</accession>
<protein>
    <submittedName>
        <fullName evidence="2">Uncharacterized protein</fullName>
    </submittedName>
</protein>
<dbReference type="EMBL" id="LR798231">
    <property type="protein sequence ID" value="CAB5208997.1"/>
    <property type="molecule type" value="Genomic_DNA"/>
</dbReference>
<evidence type="ECO:0000313" key="1">
    <source>
        <dbReference type="EMBL" id="CAB4125958.1"/>
    </source>
</evidence>
<reference evidence="2" key="1">
    <citation type="submission" date="2020-05" db="EMBL/GenBank/DDBJ databases">
        <authorList>
            <person name="Chiriac C."/>
            <person name="Salcher M."/>
            <person name="Ghai R."/>
            <person name="Kavagutti S V."/>
        </authorList>
    </citation>
    <scope>NUCLEOTIDE SEQUENCE</scope>
</reference>
<proteinExistence type="predicted"/>
<sequence length="243" mass="26680">MKDILQDLVAHTHALGFIPLVKISADGNKTEIEAMAEDRSVIVNATTKTAVDGIEGIFGMPNLNKLAIHLNCPEYKEGANITVTKAERNGETIPTGLHFENAAGDFENDYRFMNTEIINEKLKSVKMRAVAWDIDFEPQVASIQRLKFQANAHSEETVFQVKTDGSNLVFSFGDASTHAGSFVFQSGIEGKLKQVWSWPVIQVMSILSLAGDKTIRIADVGAMQITVDSGMAEYNYILPAQSK</sequence>
<dbReference type="EMBL" id="LR796187">
    <property type="protein sequence ID" value="CAB4125958.1"/>
    <property type="molecule type" value="Genomic_DNA"/>
</dbReference>